<gene>
    <name evidence="1" type="ORF">I4F81_001101</name>
</gene>
<sequence length="1691" mass="178036">MASPPTTAAGSASRAALYDLPDPASIDDWAALMRPATGRLELVKVSRLTGRLSLRPVTVWVHCGVHYQPCRGSAEPCEAPKPGELPSTAEHSRHFGHVPLRRTGANGKDTFTVDVFRTDSSIVLSSLRDRWVVEIKEAVTENVLLRLCATSEEVAERWRKELRMRAAPLVVLMALPATTAGAAGADLVPVARSSRLDARRECPAKTLVEVAVQLFDSSMTATATAVAGVVTAEETYDLATSAGPLAGAVLGALVFGFRVAVAVSAAAQDTADAATDLNEFRSTLTDHLLPVLRDLGRNPDDAVMGMINQLGELVGDMEMMAGEFHHALRSVRRRWFVALRATCHGVGVGDGMSVQLQALRTRSKETLCQVQVKLQSETFAVAKQTQKTVQVLAAAPVEAARKDLPSLPEGVYVDWTDDSSPAVRLLKAVMDRSQPSGFCTAICALGMGGVGKTVSSLLVARQLLETDEGRRRFSDGVHWVQLSRKSREIDVVKWMCDLATNLKGSVVGAPDIDMARRHQQGELANRKCLVIVDDVWEYRWAAHFSAAFEGQTTSSLVVSTRDRRVVSMLADDHVVEVRTLSEPVAKEVLTRAMRHAPDRAAISEGHLQQAVSLCSGHALALSVMGALFHKLGGEESLRLVRCRAALLQQSLPTSEHARTYASLRACLSASHEVLKRHDDEGEVCRRHFRALCVLRTKELLPWRALAALWDVDTFEAVTEIAGQLRELSLVQLEGEQSDKEAFRLGLHDLVVEFVRGLVRMLPEERDGFPCRLLDGYCSHNKVNETMEPGPLGDAGATFRPLWKLPQDGYIEHAVCHLLHACGAQHQRELQVMLHDMRFIAWRVELGEGACGVYRADIRGRGVAVLDRVATVVEGAMVNQALPIEMRLKQAAFEVAERCNSMLAGGGGSFEQDLLAHLCRTARAYLGKPAIELFGRSRLEMPAELRVFPGSRPVPCICPLTSATGDKLLVAAVNGNNLEVRTVDDGSCVALLKGHTDNVSCLAVVDGGDNGMGPRVVSGAYDGTVRVWDVDGKSDAVVLTGHTGFVTCLAVVDGGGDGMGPRVVSGAYDGTVRVWDVDGKSDAVVLTGHIGLVTCLAVVDGGGDGIGPRVVSGAYDGTVRVWDVDGKSDAVVLTGDTGLVRCLAVVDGGGDGIGRRVVSGANDGTVRVWDVDGKSDAVVLTGHTGLVTCLAVVDGGGDGIGRRVVSGANDGTVRVWDVDGKSDAVVLTGHIGSVMCLAVVDGGGTGIGPRVVSGAEDGTVRVWDVDGKSDAVVLTGHPDWVRCLAVVDGGGDGMGPRVVSGAEDGTVRVWDVDGKSDAVVLTGHIGLVRCLVVVDGGGDGIGPRVVSGAEDGTVRVWDVDGKSDAVVLTGHTGSVRCLAVVDGGGDGIGRRVVSSAEDGTVRVWDVDGKSDAVVLTGHTGSVTCLAVVDGGGDGIGPRVVSGAFDGTVRVWDVDGKSDAVVLTGHTDWVTCVAVVDGGGDGIGPRVVSGAYDGTVRVWDVDGKSDAVVLTGHTDWVTYLAVVDGGGNGIGPRVVSSAEDGTVRVWDVDGKSDAVVLTGDTGLVRCLAVVDGGGDGIGPRVVSGAEDGTVRVWDVEKQCIVHPRQGDSALLATSRWPRDASGDGASSGLLGGAVALVAGDGTCTLVNTRSGKSHHLVCPRDVLSLCCFTGGRMAFGTRSGGVFFGRVDWDGAV</sequence>
<evidence type="ECO:0000313" key="2">
    <source>
        <dbReference type="Proteomes" id="UP000798662"/>
    </source>
</evidence>
<protein>
    <submittedName>
        <fullName evidence="1">Uncharacterized protein</fullName>
    </submittedName>
</protein>
<comment type="caution">
    <text evidence="1">The sequence shown here is derived from an EMBL/GenBank/DDBJ whole genome shotgun (WGS) entry which is preliminary data.</text>
</comment>
<reference evidence="1" key="1">
    <citation type="submission" date="2019-11" db="EMBL/GenBank/DDBJ databases">
        <title>Nori genome reveals adaptations in red seaweeds to the harsh intertidal environment.</title>
        <authorList>
            <person name="Wang D."/>
            <person name="Mao Y."/>
        </authorList>
    </citation>
    <scope>NUCLEOTIDE SEQUENCE</scope>
    <source>
        <tissue evidence="1">Gametophyte</tissue>
    </source>
</reference>
<evidence type="ECO:0000313" key="1">
    <source>
        <dbReference type="EMBL" id="KAK1858500.1"/>
    </source>
</evidence>
<dbReference type="EMBL" id="CM020618">
    <property type="protein sequence ID" value="KAK1858500.1"/>
    <property type="molecule type" value="Genomic_DNA"/>
</dbReference>
<proteinExistence type="predicted"/>
<name>A0ACC3BL83_PYRYE</name>
<organism evidence="1 2">
    <name type="scientific">Pyropia yezoensis</name>
    <name type="common">Susabi-nori</name>
    <name type="synonym">Porphyra yezoensis</name>
    <dbReference type="NCBI Taxonomy" id="2788"/>
    <lineage>
        <taxon>Eukaryota</taxon>
        <taxon>Rhodophyta</taxon>
        <taxon>Bangiophyceae</taxon>
        <taxon>Bangiales</taxon>
        <taxon>Bangiaceae</taxon>
        <taxon>Pyropia</taxon>
    </lineage>
</organism>
<accession>A0ACC3BL83</accession>
<keyword evidence="2" id="KW-1185">Reference proteome</keyword>
<dbReference type="Proteomes" id="UP000798662">
    <property type="component" value="Chromosome 1"/>
</dbReference>